<dbReference type="SUPFAM" id="SSF54695">
    <property type="entry name" value="POZ domain"/>
    <property type="match status" value="1"/>
</dbReference>
<dbReference type="PROSITE" id="PS50097">
    <property type="entry name" value="BTB"/>
    <property type="match status" value="1"/>
</dbReference>
<keyword evidence="2" id="KW-0833">Ubl conjugation pathway</keyword>
<evidence type="ECO:0000256" key="1">
    <source>
        <dbReference type="ARBA" id="ARBA00004906"/>
    </source>
</evidence>
<dbReference type="Pfam" id="PF00651">
    <property type="entry name" value="BTB"/>
    <property type="match status" value="1"/>
</dbReference>
<gene>
    <name evidence="5" type="ORF">APZ42_017660</name>
</gene>
<feature type="domain" description="BTB" evidence="4">
    <location>
        <begin position="61"/>
        <end position="155"/>
    </location>
</feature>
<comment type="pathway">
    <text evidence="1">Protein modification; protein ubiquitination.</text>
</comment>
<feature type="region of interest" description="Disordered" evidence="3">
    <location>
        <begin position="204"/>
        <end position="239"/>
    </location>
</feature>
<sequence>MGLSASKKRTSALTKSSFSRAKATKDIKGTMDFSGQLGTLHSQHRMQTDSGNESAGSEDDDDVIFHVGLETVMRIPARKSILSNKNEVFQAMFCGPYTQARENLRRRQLSSNGDSTPQPNHLTSTPDQIYDPDVDGRAFKNLISFLYGETVELRSVMTALETLHAAEKYLCDGLMKICATYLVGQLNPQNVLFIYQRTSMYPEADHQQSPSSNVDNRPSAPPLEDCGAPGGESQQQNANLQTQSRSSWCSFLLNSCLEFIDKNASAVLCSEEFEELDAVKVESIVRRDGLHLENESEVLTALIRWSIFECHRRHLDPRANNQRHVLGHLVWHVRFWVMSANELQQAATILETLEPGELIETLRACSTNQDMVNRLKDPSHFPFIVTQPRIYLSSRAATVHSGSKELNKNMTTSSSKTCLTEKFFICLACIFE</sequence>
<dbReference type="InterPro" id="IPR000210">
    <property type="entry name" value="BTB/POZ_dom"/>
</dbReference>
<dbReference type="Pfam" id="PF07707">
    <property type="entry name" value="BACK"/>
    <property type="match status" value="1"/>
</dbReference>
<dbReference type="GO" id="GO:0005829">
    <property type="term" value="C:cytosol"/>
    <property type="evidence" value="ECO:0007669"/>
    <property type="project" value="TreeGrafter"/>
</dbReference>
<dbReference type="EMBL" id="LRGB01000687">
    <property type="protein sequence ID" value="KZS17029.1"/>
    <property type="molecule type" value="Genomic_DNA"/>
</dbReference>
<dbReference type="PANTHER" id="PTHR45774">
    <property type="entry name" value="BTB/POZ DOMAIN-CONTAINING"/>
    <property type="match status" value="1"/>
</dbReference>
<name>A0A165A0D7_9CRUS</name>
<dbReference type="FunFam" id="1.25.40.420:FF:000008">
    <property type="entry name" value="BTB/POZ domain-containing protein POB1"/>
    <property type="match status" value="1"/>
</dbReference>
<dbReference type="PANTHER" id="PTHR45774:SF4">
    <property type="entry name" value="AXUNDEAD, ISOFORM F"/>
    <property type="match status" value="1"/>
</dbReference>
<proteinExistence type="predicted"/>
<dbReference type="Gene3D" id="1.25.40.420">
    <property type="match status" value="1"/>
</dbReference>
<dbReference type="FunFam" id="3.30.710.10:FF:000369">
    <property type="entry name" value="BTB/POZ domain-containing protein, putative"/>
    <property type="match status" value="1"/>
</dbReference>
<dbReference type="AlphaFoldDB" id="A0A165A0D7"/>
<organism evidence="5 6">
    <name type="scientific">Daphnia magna</name>
    <dbReference type="NCBI Taxonomy" id="35525"/>
    <lineage>
        <taxon>Eukaryota</taxon>
        <taxon>Metazoa</taxon>
        <taxon>Ecdysozoa</taxon>
        <taxon>Arthropoda</taxon>
        <taxon>Crustacea</taxon>
        <taxon>Branchiopoda</taxon>
        <taxon>Diplostraca</taxon>
        <taxon>Cladocera</taxon>
        <taxon>Anomopoda</taxon>
        <taxon>Daphniidae</taxon>
        <taxon>Daphnia</taxon>
    </lineage>
</organism>
<accession>A0A165A0D7</accession>
<keyword evidence="6" id="KW-1185">Reference proteome</keyword>
<dbReference type="Proteomes" id="UP000076858">
    <property type="component" value="Unassembled WGS sequence"/>
</dbReference>
<feature type="compositionally biased region" description="Basic residues" evidence="3">
    <location>
        <begin position="1"/>
        <end position="10"/>
    </location>
</feature>
<evidence type="ECO:0000256" key="2">
    <source>
        <dbReference type="ARBA" id="ARBA00022786"/>
    </source>
</evidence>
<dbReference type="STRING" id="35525.A0A165A0D7"/>
<feature type="compositionally biased region" description="Polar residues" evidence="3">
    <location>
        <begin position="109"/>
        <end position="127"/>
    </location>
</feature>
<dbReference type="Gene3D" id="3.30.710.10">
    <property type="entry name" value="Potassium Channel Kv1.1, Chain A"/>
    <property type="match status" value="1"/>
</dbReference>
<evidence type="ECO:0000256" key="3">
    <source>
        <dbReference type="SAM" id="MobiDB-lite"/>
    </source>
</evidence>
<feature type="region of interest" description="Disordered" evidence="3">
    <location>
        <begin position="1"/>
        <end position="60"/>
    </location>
</feature>
<reference evidence="5 6" key="1">
    <citation type="submission" date="2016-03" db="EMBL/GenBank/DDBJ databases">
        <title>EvidentialGene: Evidence-directed Construction of Genes on Genomes.</title>
        <authorList>
            <person name="Gilbert D.G."/>
            <person name="Choi J.-H."/>
            <person name="Mockaitis K."/>
            <person name="Colbourne J."/>
            <person name="Pfrender M."/>
        </authorList>
    </citation>
    <scope>NUCLEOTIDE SEQUENCE [LARGE SCALE GENOMIC DNA]</scope>
    <source>
        <strain evidence="5 6">Xinb3</strain>
        <tissue evidence="5">Complete organism</tissue>
    </source>
</reference>
<feature type="region of interest" description="Disordered" evidence="3">
    <location>
        <begin position="108"/>
        <end position="128"/>
    </location>
</feature>
<dbReference type="GO" id="GO:0022008">
    <property type="term" value="P:neurogenesis"/>
    <property type="evidence" value="ECO:0007669"/>
    <property type="project" value="TreeGrafter"/>
</dbReference>
<feature type="compositionally biased region" description="Polar residues" evidence="3">
    <location>
        <begin position="207"/>
        <end position="216"/>
    </location>
</feature>
<evidence type="ECO:0000259" key="4">
    <source>
        <dbReference type="PROSITE" id="PS50097"/>
    </source>
</evidence>
<dbReference type="SMART" id="SM00225">
    <property type="entry name" value="BTB"/>
    <property type="match status" value="1"/>
</dbReference>
<dbReference type="OrthoDB" id="6335872at2759"/>
<dbReference type="InterPro" id="IPR011705">
    <property type="entry name" value="BACK"/>
</dbReference>
<dbReference type="SMART" id="SM00875">
    <property type="entry name" value="BACK"/>
    <property type="match status" value="1"/>
</dbReference>
<dbReference type="InterPro" id="IPR011333">
    <property type="entry name" value="SKP1/BTB/POZ_sf"/>
</dbReference>
<protein>
    <submittedName>
        <fullName evidence="5">BTB/POZ domain-containing protein 6-B</fullName>
    </submittedName>
</protein>
<evidence type="ECO:0000313" key="5">
    <source>
        <dbReference type="EMBL" id="KZS17029.1"/>
    </source>
</evidence>
<comment type="caution">
    <text evidence="5">The sequence shown here is derived from an EMBL/GenBank/DDBJ whole genome shotgun (WGS) entry which is preliminary data.</text>
</comment>
<evidence type="ECO:0000313" key="6">
    <source>
        <dbReference type="Proteomes" id="UP000076858"/>
    </source>
</evidence>